<proteinExistence type="predicted"/>
<dbReference type="EMBL" id="FZNX01000004">
    <property type="protein sequence ID" value="SNR66468.1"/>
    <property type="molecule type" value="Genomic_DNA"/>
</dbReference>
<dbReference type="PROSITE" id="PS51257">
    <property type="entry name" value="PROKAR_LIPOPROTEIN"/>
    <property type="match status" value="1"/>
</dbReference>
<name>A0A238Y6L7_9FLAO</name>
<gene>
    <name evidence="2" type="ORF">SAMN04488111_2308</name>
</gene>
<accession>A0A238Y6L7</accession>
<organism evidence="2 3">
    <name type="scientific">Lutibacter flavus</name>
    <dbReference type="NCBI Taxonomy" id="691689"/>
    <lineage>
        <taxon>Bacteria</taxon>
        <taxon>Pseudomonadati</taxon>
        <taxon>Bacteroidota</taxon>
        <taxon>Flavobacteriia</taxon>
        <taxon>Flavobacteriales</taxon>
        <taxon>Flavobacteriaceae</taxon>
        <taxon>Lutibacter</taxon>
    </lineage>
</organism>
<evidence type="ECO:0000313" key="2">
    <source>
        <dbReference type="EMBL" id="SNR66468.1"/>
    </source>
</evidence>
<dbReference type="AlphaFoldDB" id="A0A238Y6L7"/>
<feature type="signal peptide" evidence="1">
    <location>
        <begin position="1"/>
        <end position="23"/>
    </location>
</feature>
<evidence type="ECO:0000313" key="3">
    <source>
        <dbReference type="Proteomes" id="UP000198412"/>
    </source>
</evidence>
<keyword evidence="3" id="KW-1185">Reference proteome</keyword>
<protein>
    <submittedName>
        <fullName evidence="2">Uncharacterized protein</fullName>
    </submittedName>
</protein>
<dbReference type="Proteomes" id="UP000198412">
    <property type="component" value="Unassembled WGS sequence"/>
</dbReference>
<feature type="chain" id="PRO_5012941043" evidence="1">
    <location>
        <begin position="24"/>
        <end position="70"/>
    </location>
</feature>
<dbReference type="RefSeq" id="WP_089378607.1">
    <property type="nucleotide sequence ID" value="NZ_FZNX01000004.1"/>
</dbReference>
<keyword evidence="1" id="KW-0732">Signal</keyword>
<evidence type="ECO:0000256" key="1">
    <source>
        <dbReference type="SAM" id="SignalP"/>
    </source>
</evidence>
<sequence length="70" mass="8325">MKRLKFCFSLFLILLFFSCSKNNEDLIQTKYLIAEINHHDGVTDDITYVSEIEYDSEDRLFLIKSLQNIM</sequence>
<reference evidence="3" key="1">
    <citation type="submission" date="2017-06" db="EMBL/GenBank/DDBJ databases">
        <authorList>
            <person name="Varghese N."/>
            <person name="Submissions S."/>
        </authorList>
    </citation>
    <scope>NUCLEOTIDE SEQUENCE [LARGE SCALE GENOMIC DNA]</scope>
    <source>
        <strain evidence="3">DSM 27993</strain>
    </source>
</reference>